<feature type="non-terminal residue" evidence="1">
    <location>
        <position position="77"/>
    </location>
</feature>
<proteinExistence type="predicted"/>
<keyword evidence="2" id="KW-1185">Reference proteome</keyword>
<evidence type="ECO:0000313" key="2">
    <source>
        <dbReference type="Proteomes" id="UP000822688"/>
    </source>
</evidence>
<accession>A0A8T0GM05</accession>
<dbReference type="Proteomes" id="UP000822688">
    <property type="component" value="Chromosome 10"/>
</dbReference>
<feature type="non-terminal residue" evidence="1">
    <location>
        <position position="1"/>
    </location>
</feature>
<gene>
    <name evidence="1" type="ORF">KC19_10G148000</name>
</gene>
<evidence type="ECO:0000313" key="1">
    <source>
        <dbReference type="EMBL" id="KAG0560023.1"/>
    </source>
</evidence>
<dbReference type="EMBL" id="CM026431">
    <property type="protein sequence ID" value="KAG0560023.1"/>
    <property type="molecule type" value="Genomic_DNA"/>
</dbReference>
<name>A0A8T0GM05_CERPU</name>
<reference evidence="1" key="1">
    <citation type="submission" date="2020-06" db="EMBL/GenBank/DDBJ databases">
        <title>WGS assembly of Ceratodon purpureus strain R40.</title>
        <authorList>
            <person name="Carey S.B."/>
            <person name="Jenkins J."/>
            <person name="Shu S."/>
            <person name="Lovell J.T."/>
            <person name="Sreedasyam A."/>
            <person name="Maumus F."/>
            <person name="Tiley G.P."/>
            <person name="Fernandez-Pozo N."/>
            <person name="Barry K."/>
            <person name="Chen C."/>
            <person name="Wang M."/>
            <person name="Lipzen A."/>
            <person name="Daum C."/>
            <person name="Saski C.A."/>
            <person name="Payton A.C."/>
            <person name="Mcbreen J.C."/>
            <person name="Conrad R.E."/>
            <person name="Kollar L.M."/>
            <person name="Olsson S."/>
            <person name="Huttunen S."/>
            <person name="Landis J.B."/>
            <person name="Wickett N.J."/>
            <person name="Johnson M.G."/>
            <person name="Rensing S.A."/>
            <person name="Grimwood J."/>
            <person name="Schmutz J."/>
            <person name="Mcdaniel S.F."/>
        </authorList>
    </citation>
    <scope>NUCLEOTIDE SEQUENCE</scope>
    <source>
        <strain evidence="1">R40</strain>
    </source>
</reference>
<protein>
    <submittedName>
        <fullName evidence="1">Uncharacterized protein</fullName>
    </submittedName>
</protein>
<organism evidence="1 2">
    <name type="scientific">Ceratodon purpureus</name>
    <name type="common">Fire moss</name>
    <name type="synonym">Dicranum purpureum</name>
    <dbReference type="NCBI Taxonomy" id="3225"/>
    <lineage>
        <taxon>Eukaryota</taxon>
        <taxon>Viridiplantae</taxon>
        <taxon>Streptophyta</taxon>
        <taxon>Embryophyta</taxon>
        <taxon>Bryophyta</taxon>
        <taxon>Bryophytina</taxon>
        <taxon>Bryopsida</taxon>
        <taxon>Dicranidae</taxon>
        <taxon>Pseudoditrichales</taxon>
        <taxon>Ditrichaceae</taxon>
        <taxon>Ceratodon</taxon>
    </lineage>
</organism>
<sequence>YNPISISSIGFKRIHIMSPKRNEPATQNLILLILQYEKILCATFSQGTQLSSQTLEGQAGIRSHAITQKCLPFQVMK</sequence>
<dbReference type="AlphaFoldDB" id="A0A8T0GM05"/>
<comment type="caution">
    <text evidence="1">The sequence shown here is derived from an EMBL/GenBank/DDBJ whole genome shotgun (WGS) entry which is preliminary data.</text>
</comment>